<evidence type="ECO:0000313" key="3">
    <source>
        <dbReference type="EMBL" id="RUL79011.1"/>
    </source>
</evidence>
<proteinExistence type="inferred from homology"/>
<dbReference type="PROSITE" id="PS00616">
    <property type="entry name" value="HIS_ACID_PHOSPHAT_1"/>
    <property type="match status" value="1"/>
</dbReference>
<keyword evidence="4" id="KW-1185">Reference proteome</keyword>
<dbReference type="PANTHER" id="PTHR11567:SF110">
    <property type="entry name" value="2-PHOSPHOXYLOSE PHOSPHATASE 1"/>
    <property type="match status" value="1"/>
</dbReference>
<dbReference type="InterPro" id="IPR033379">
    <property type="entry name" value="Acid_Pase_AS"/>
</dbReference>
<dbReference type="InterPro" id="IPR029033">
    <property type="entry name" value="His_PPase_superfam"/>
</dbReference>
<protein>
    <submittedName>
        <fullName evidence="3">Histidine-type phosphatase</fullName>
    </submittedName>
</protein>
<evidence type="ECO:0000256" key="2">
    <source>
        <dbReference type="ARBA" id="ARBA00022801"/>
    </source>
</evidence>
<dbReference type="Pfam" id="PF00328">
    <property type="entry name" value="His_Phos_2"/>
    <property type="match status" value="1"/>
</dbReference>
<dbReference type="InterPro" id="IPR000560">
    <property type="entry name" value="His_Pase_clade-2"/>
</dbReference>
<dbReference type="InterPro" id="IPR050645">
    <property type="entry name" value="Histidine_acid_phosphatase"/>
</dbReference>
<keyword evidence="2" id="KW-0378">Hydrolase</keyword>
<gene>
    <name evidence="3" type="ORF">EKH80_04220</name>
</gene>
<dbReference type="GO" id="GO:0050308">
    <property type="term" value="F:sugar-phosphatase activity"/>
    <property type="evidence" value="ECO:0007669"/>
    <property type="project" value="TreeGrafter"/>
</dbReference>
<dbReference type="GO" id="GO:0030288">
    <property type="term" value="C:outer membrane-bounded periplasmic space"/>
    <property type="evidence" value="ECO:0007669"/>
    <property type="project" value="TreeGrafter"/>
</dbReference>
<dbReference type="OrthoDB" id="395886at2"/>
<evidence type="ECO:0000256" key="1">
    <source>
        <dbReference type="ARBA" id="ARBA00005375"/>
    </source>
</evidence>
<evidence type="ECO:0000313" key="4">
    <source>
        <dbReference type="Proteomes" id="UP000274358"/>
    </source>
</evidence>
<dbReference type="SUPFAM" id="SSF53254">
    <property type="entry name" value="Phosphoglycerate mutase-like"/>
    <property type="match status" value="1"/>
</dbReference>
<dbReference type="PANTHER" id="PTHR11567">
    <property type="entry name" value="ACID PHOSPHATASE-RELATED"/>
    <property type="match status" value="1"/>
</dbReference>
<name>A0A3S0PR44_9GAMM</name>
<dbReference type="EMBL" id="RYYV01000002">
    <property type="protein sequence ID" value="RUL79011.1"/>
    <property type="molecule type" value="Genomic_DNA"/>
</dbReference>
<dbReference type="RefSeq" id="WP_126683468.1">
    <property type="nucleotide sequence ID" value="NZ_RYYV01000002.1"/>
</dbReference>
<accession>A0A3S0PR44</accession>
<dbReference type="Gene3D" id="3.40.50.1240">
    <property type="entry name" value="Phosphoglycerate mutase-like"/>
    <property type="match status" value="2"/>
</dbReference>
<dbReference type="Proteomes" id="UP000274358">
    <property type="component" value="Unassembled WGS sequence"/>
</dbReference>
<dbReference type="AlphaFoldDB" id="A0A3S0PR44"/>
<dbReference type="CDD" id="cd07061">
    <property type="entry name" value="HP_HAP_like"/>
    <property type="match status" value="1"/>
</dbReference>
<reference evidence="3 4" key="1">
    <citation type="submission" date="2018-12" db="EMBL/GenBank/DDBJ databases">
        <title>Dyella dinghuensis sp. nov. DHOA06 and Dyella choica sp. nov. 4M-K27, isolated from forest soil.</title>
        <authorList>
            <person name="Qiu L.-H."/>
            <person name="Gao Z.-H."/>
        </authorList>
    </citation>
    <scope>NUCLEOTIDE SEQUENCE [LARGE SCALE GENOMIC DNA]</scope>
    <source>
        <strain evidence="3 4">4M-K27</strain>
    </source>
</reference>
<sequence length="418" mass="45336">MATLPISGRPLARAASRWLVLIAMILPVFPAQADMPLQLERVVLLYRHGVRTPLPGEIQLDEVSGKPWPTWRQAPSELTPHGAAGARLMGQYDRQRLAAAGLFSVHGCPTPSQLSFWANTDQRTIASAQALAQGFAPGCPIQVGHLPQGSEDPLFHPMEAGATAWNAHDAVTSILASTGEPDALTEPHADALQFMMTVMGCDQRHHPDWCEPSHWHGTLAAPTSSERMTLSGPIATTSGTAESILMAYAEGFPNRAVGWGRIKPGQLESLSQLHALLFDLYARPDYMAERTASVLSHRILGVLQDEQAPRLNVFVGSDNNIVALASVLHLHFKMPSYAQDDPPIGGALGIELWREPGGSQRYVRVFYQAQSLPQLRALSHSPPATVSLLPPACVSNKNGLCRFADILPLLQRAEARAR</sequence>
<comment type="similarity">
    <text evidence="1">Belongs to the histidine acid phosphatase family.</text>
</comment>
<organism evidence="3 4">
    <name type="scientific">Dyella choica</name>
    <dbReference type="NCBI Taxonomy" id="1927959"/>
    <lineage>
        <taxon>Bacteria</taxon>
        <taxon>Pseudomonadati</taxon>
        <taxon>Pseudomonadota</taxon>
        <taxon>Gammaproteobacteria</taxon>
        <taxon>Lysobacterales</taxon>
        <taxon>Rhodanobacteraceae</taxon>
        <taxon>Dyella</taxon>
    </lineage>
</organism>
<comment type="caution">
    <text evidence="3">The sequence shown here is derived from an EMBL/GenBank/DDBJ whole genome shotgun (WGS) entry which is preliminary data.</text>
</comment>